<organism evidence="4 5">
    <name type="scientific">Treponema socranskii subsp. socranskii VPI DR56BR1116 = ATCC 35536</name>
    <dbReference type="NCBI Taxonomy" id="1125725"/>
    <lineage>
        <taxon>Bacteria</taxon>
        <taxon>Pseudomonadati</taxon>
        <taxon>Spirochaetota</taxon>
        <taxon>Spirochaetia</taxon>
        <taxon>Spirochaetales</taxon>
        <taxon>Treponemataceae</taxon>
        <taxon>Treponema</taxon>
    </lineage>
</organism>
<evidence type="ECO:0000313" key="4">
    <source>
        <dbReference type="EMBL" id="ERK03802.1"/>
    </source>
</evidence>
<keyword evidence="5" id="KW-1185">Reference proteome</keyword>
<keyword evidence="2" id="KW-0813">Transport</keyword>
<dbReference type="Pfam" id="PF01990">
    <property type="entry name" value="ATP-synt_F"/>
    <property type="match status" value="1"/>
</dbReference>
<dbReference type="InterPro" id="IPR008218">
    <property type="entry name" value="ATPase_V1-cplx_f_g_su"/>
</dbReference>
<comment type="similarity">
    <text evidence="1">Belongs to the V-ATPase F subunit family.</text>
</comment>
<evidence type="ECO:0000256" key="3">
    <source>
        <dbReference type="ARBA" id="ARBA00023065"/>
    </source>
</evidence>
<dbReference type="InterPro" id="IPR036906">
    <property type="entry name" value="ATPase_V1_fsu_sf"/>
</dbReference>
<name>A0ABN0P7G7_TRESO</name>
<dbReference type="RefSeq" id="WP_021495545.1">
    <property type="nucleotide sequence ID" value="NZ_AUZJ01000020.1"/>
</dbReference>
<protein>
    <submittedName>
        <fullName evidence="4">ATP synthase, subunit F</fullName>
    </submittedName>
</protein>
<dbReference type="SUPFAM" id="SSF159468">
    <property type="entry name" value="AtpF-like"/>
    <property type="match status" value="1"/>
</dbReference>
<dbReference type="Proteomes" id="UP000016646">
    <property type="component" value="Unassembled WGS sequence"/>
</dbReference>
<evidence type="ECO:0000313" key="5">
    <source>
        <dbReference type="Proteomes" id="UP000016646"/>
    </source>
</evidence>
<comment type="caution">
    <text evidence="4">The sequence shown here is derived from an EMBL/GenBank/DDBJ whole genome shotgun (WGS) entry which is preliminary data.</text>
</comment>
<proteinExistence type="inferred from homology"/>
<gene>
    <name evidence="4" type="ORF">HMPREF0860_1964</name>
</gene>
<evidence type="ECO:0000256" key="2">
    <source>
        <dbReference type="ARBA" id="ARBA00022448"/>
    </source>
</evidence>
<dbReference type="Gene3D" id="3.40.50.10580">
    <property type="entry name" value="ATPase, V1 complex, subunit F"/>
    <property type="match status" value="1"/>
</dbReference>
<reference evidence="4 5" key="1">
    <citation type="submission" date="2013-08" db="EMBL/GenBank/DDBJ databases">
        <authorList>
            <person name="Durkin A.S."/>
            <person name="Haft D.R."/>
            <person name="McCorrison J."/>
            <person name="Torralba M."/>
            <person name="Gillis M."/>
            <person name="Haft D.H."/>
            <person name="Methe B."/>
            <person name="Sutton G."/>
            <person name="Nelson K.E."/>
        </authorList>
    </citation>
    <scope>NUCLEOTIDE SEQUENCE [LARGE SCALE GENOMIC DNA]</scope>
    <source>
        <strain evidence="4 5">ATCC 35536</strain>
    </source>
</reference>
<sequence>MNYFVIGEREMVLAFRLVGVDGAIAETRQEVLESFNRVTGRGGTVSVPVEKIPRVLILTESAASYIQDEELEWQKTADYPLIVEIPGLEGHLSGRKTLTEAIGEAIGVKI</sequence>
<dbReference type="EMBL" id="AVQI01000030">
    <property type="protein sequence ID" value="ERK03802.1"/>
    <property type="molecule type" value="Genomic_DNA"/>
</dbReference>
<accession>A0ABN0P7G7</accession>
<evidence type="ECO:0000256" key="1">
    <source>
        <dbReference type="ARBA" id="ARBA00010148"/>
    </source>
</evidence>
<keyword evidence="3" id="KW-0406">Ion transport</keyword>